<dbReference type="Pfam" id="PF14659">
    <property type="entry name" value="Phage_int_SAM_3"/>
    <property type="match status" value="1"/>
</dbReference>
<sequence>MFKLTKRSVEALEIKEKDYFVWDTEIAGFGVRVFASGRKSYLVQYRAGGRSRRRSIGQHGVLTAEEARQEARKLLGEVAKGGNPAEERQRMLRAPTVSSLCDRFLEEYAAHHCKPSTRKGYEIVVRTCIKPNLGSRKIVDVTRAEVVEFHHGLRDRPYMANRAVSILSKMFNLAEDWGLRTDGTNPARRIRKFREEEKKRYLSDEEQARLGKALAEALETGQESPYAVSAIYLLMLTGCRLGEILTLQWDFVTAHHLELPDSKTGRRRIPLPREVYDVIMSLPRREGNPYVILGETEDGHLVNLQKPWLRIRKAAGLEDVRMHDLRHTYASVAVMSGIDPFLLKEIMGHKNLQTTLRYAHFADEAVQRAAGSVASRLAGALKASPSGKPTLRVVGV</sequence>
<dbReference type="GO" id="GO:0003677">
    <property type="term" value="F:DNA binding"/>
    <property type="evidence" value="ECO:0007669"/>
    <property type="project" value="UniProtKB-UniRule"/>
</dbReference>
<dbReference type="Proteomes" id="UP000606730">
    <property type="component" value="Unassembled WGS sequence"/>
</dbReference>
<dbReference type="PROSITE" id="PS51898">
    <property type="entry name" value="TYR_RECOMBINASE"/>
    <property type="match status" value="1"/>
</dbReference>
<comment type="similarity">
    <text evidence="1">Belongs to the 'phage' integrase family.</text>
</comment>
<dbReference type="PANTHER" id="PTHR30629">
    <property type="entry name" value="PROPHAGE INTEGRASE"/>
    <property type="match status" value="1"/>
</dbReference>
<evidence type="ECO:0000256" key="2">
    <source>
        <dbReference type="ARBA" id="ARBA00022908"/>
    </source>
</evidence>
<dbReference type="Pfam" id="PF13356">
    <property type="entry name" value="Arm-DNA-bind_3"/>
    <property type="match status" value="1"/>
</dbReference>
<evidence type="ECO:0000256" key="5">
    <source>
        <dbReference type="PROSITE-ProRule" id="PRU01248"/>
    </source>
</evidence>
<evidence type="ECO:0000256" key="4">
    <source>
        <dbReference type="ARBA" id="ARBA00023172"/>
    </source>
</evidence>
<dbReference type="PROSITE" id="PS51900">
    <property type="entry name" value="CB"/>
    <property type="match status" value="1"/>
</dbReference>
<accession>A0A917EHC5</accession>
<name>A0A917EHC5_9RHOB</name>
<feature type="domain" description="Core-binding (CB)" evidence="7">
    <location>
        <begin position="95"/>
        <end position="175"/>
    </location>
</feature>
<dbReference type="Gene3D" id="1.10.150.130">
    <property type="match status" value="1"/>
</dbReference>
<evidence type="ECO:0000313" key="8">
    <source>
        <dbReference type="EMBL" id="GGE43672.1"/>
    </source>
</evidence>
<dbReference type="GO" id="GO:0015074">
    <property type="term" value="P:DNA integration"/>
    <property type="evidence" value="ECO:0007669"/>
    <property type="project" value="UniProtKB-KW"/>
</dbReference>
<dbReference type="GO" id="GO:0006310">
    <property type="term" value="P:DNA recombination"/>
    <property type="evidence" value="ECO:0007669"/>
    <property type="project" value="UniProtKB-KW"/>
</dbReference>
<organism evidence="8 9">
    <name type="scientific">Actibacterium pelagium</name>
    <dbReference type="NCBI Taxonomy" id="2029103"/>
    <lineage>
        <taxon>Bacteria</taxon>
        <taxon>Pseudomonadati</taxon>
        <taxon>Pseudomonadota</taxon>
        <taxon>Alphaproteobacteria</taxon>
        <taxon>Rhodobacterales</taxon>
        <taxon>Roseobacteraceae</taxon>
        <taxon>Actibacterium</taxon>
    </lineage>
</organism>
<gene>
    <name evidence="8" type="ORF">GCM10011517_09190</name>
</gene>
<comment type="caution">
    <text evidence="8">The sequence shown here is derived from an EMBL/GenBank/DDBJ whole genome shotgun (WGS) entry which is preliminary data.</text>
</comment>
<keyword evidence="9" id="KW-1185">Reference proteome</keyword>
<dbReference type="Gene3D" id="3.30.160.390">
    <property type="entry name" value="Integrase, DNA-binding domain"/>
    <property type="match status" value="1"/>
</dbReference>
<dbReference type="InterPro" id="IPR013762">
    <property type="entry name" value="Integrase-like_cat_sf"/>
</dbReference>
<dbReference type="InterPro" id="IPR038488">
    <property type="entry name" value="Integrase_DNA-bd_sf"/>
</dbReference>
<dbReference type="RefSeq" id="WP_095596215.1">
    <property type="nucleotide sequence ID" value="NZ_BMKN01000001.1"/>
</dbReference>
<dbReference type="Gene3D" id="1.10.443.10">
    <property type="entry name" value="Intergrase catalytic core"/>
    <property type="match status" value="1"/>
</dbReference>
<dbReference type="InterPro" id="IPR004107">
    <property type="entry name" value="Integrase_SAM-like_N"/>
</dbReference>
<dbReference type="InterPro" id="IPR011010">
    <property type="entry name" value="DNA_brk_join_enz"/>
</dbReference>
<dbReference type="OrthoDB" id="6388170at2"/>
<dbReference type="InterPro" id="IPR025166">
    <property type="entry name" value="Integrase_DNA_bind_dom"/>
</dbReference>
<evidence type="ECO:0000256" key="1">
    <source>
        <dbReference type="ARBA" id="ARBA00008857"/>
    </source>
</evidence>
<evidence type="ECO:0000259" key="6">
    <source>
        <dbReference type="PROSITE" id="PS51898"/>
    </source>
</evidence>
<keyword evidence="4" id="KW-0233">DNA recombination</keyword>
<protein>
    <submittedName>
        <fullName evidence="8">Integrase</fullName>
    </submittedName>
</protein>
<evidence type="ECO:0000259" key="7">
    <source>
        <dbReference type="PROSITE" id="PS51900"/>
    </source>
</evidence>
<dbReference type="InterPro" id="IPR010998">
    <property type="entry name" value="Integrase_recombinase_N"/>
</dbReference>
<dbReference type="Pfam" id="PF00589">
    <property type="entry name" value="Phage_integrase"/>
    <property type="match status" value="1"/>
</dbReference>
<feature type="domain" description="Tyr recombinase" evidence="6">
    <location>
        <begin position="197"/>
        <end position="371"/>
    </location>
</feature>
<reference evidence="8" key="2">
    <citation type="submission" date="2020-09" db="EMBL/GenBank/DDBJ databases">
        <authorList>
            <person name="Sun Q."/>
            <person name="Zhou Y."/>
        </authorList>
    </citation>
    <scope>NUCLEOTIDE SEQUENCE</scope>
    <source>
        <strain evidence="8">CGMCC 1.16012</strain>
    </source>
</reference>
<keyword evidence="2" id="KW-0229">DNA integration</keyword>
<keyword evidence="3 5" id="KW-0238">DNA-binding</keyword>
<dbReference type="AlphaFoldDB" id="A0A917EHC5"/>
<dbReference type="EMBL" id="BMKN01000001">
    <property type="protein sequence ID" value="GGE43672.1"/>
    <property type="molecule type" value="Genomic_DNA"/>
</dbReference>
<dbReference type="CDD" id="cd00796">
    <property type="entry name" value="INT_Rci_Hp1_C"/>
    <property type="match status" value="1"/>
</dbReference>
<proteinExistence type="inferred from homology"/>
<evidence type="ECO:0000313" key="9">
    <source>
        <dbReference type="Proteomes" id="UP000606730"/>
    </source>
</evidence>
<dbReference type="SUPFAM" id="SSF56349">
    <property type="entry name" value="DNA breaking-rejoining enzymes"/>
    <property type="match status" value="1"/>
</dbReference>
<dbReference type="PANTHER" id="PTHR30629:SF2">
    <property type="entry name" value="PROPHAGE INTEGRASE INTS-RELATED"/>
    <property type="match status" value="1"/>
</dbReference>
<dbReference type="InterPro" id="IPR044068">
    <property type="entry name" value="CB"/>
</dbReference>
<evidence type="ECO:0000256" key="3">
    <source>
        <dbReference type="ARBA" id="ARBA00023125"/>
    </source>
</evidence>
<reference evidence="8" key="1">
    <citation type="journal article" date="2014" name="Int. J. Syst. Evol. Microbiol.">
        <title>Complete genome sequence of Corynebacterium casei LMG S-19264T (=DSM 44701T), isolated from a smear-ripened cheese.</title>
        <authorList>
            <consortium name="US DOE Joint Genome Institute (JGI-PGF)"/>
            <person name="Walter F."/>
            <person name="Albersmeier A."/>
            <person name="Kalinowski J."/>
            <person name="Ruckert C."/>
        </authorList>
    </citation>
    <scope>NUCLEOTIDE SEQUENCE</scope>
    <source>
        <strain evidence="8">CGMCC 1.16012</strain>
    </source>
</reference>
<dbReference type="InterPro" id="IPR002104">
    <property type="entry name" value="Integrase_catalytic"/>
</dbReference>
<dbReference type="InterPro" id="IPR050808">
    <property type="entry name" value="Phage_Integrase"/>
</dbReference>